<dbReference type="InterPro" id="IPR036188">
    <property type="entry name" value="FAD/NAD-bd_sf"/>
</dbReference>
<feature type="binding site" evidence="4">
    <location>
        <position position="307"/>
    </location>
    <ligand>
        <name>FAD</name>
        <dbReference type="ChEBI" id="CHEBI:57692"/>
    </ligand>
</feature>
<dbReference type="EMBL" id="RCWJ01000004">
    <property type="protein sequence ID" value="RLQ81447.1"/>
    <property type="molecule type" value="Genomic_DNA"/>
</dbReference>
<dbReference type="PANTHER" id="PTHR43014">
    <property type="entry name" value="MERCURIC REDUCTASE"/>
    <property type="match status" value="1"/>
</dbReference>
<dbReference type="PRINTS" id="PR00411">
    <property type="entry name" value="PNDRDTASEI"/>
</dbReference>
<sequence>MTVQYDLIVLGAGPVGENVADAATAAGLTCVVVESELVGGDCSFWACVPSKALLRPPSARDAARRVDGAKQAVSGPLDVAAVLARRDSFVSDWDDSGSLPWLESVGIDLVRGHGRITGERRVEVTTADGETVVLEANHAVAVCTGSAARVPNIPGLADAQAWTSRDATSVQNVPASLAILGGGVVAAEMATAFVALGSAVTVIARSGLLAGLEDFAGEAVGKRLRSDGATILGDSPVSVNRTGSGKVSIELDSGDTVTAAELLVATGRTPRTTDIGLESIGLTPGDWLSVDDSLRVDGVDWLYAVGDVNSRVLLTHQGKYQGRAAGRAIAARVSAPKTQAEPWGDLAASADHERVPFVIFSEPQVASVGLTAEAAAGAGYRTRVVDYDLGAVSGAGLHADGYEGFARMVVDEDRGVVIGVTFVGADVAELLHAATIAVVGEVPLTRLWHAVPAFPTMSEIWLRLLETYRAGE</sequence>
<dbReference type="OrthoDB" id="9800167at2"/>
<dbReference type="GO" id="GO:0050660">
    <property type="term" value="F:flavin adenine dinucleotide binding"/>
    <property type="evidence" value="ECO:0007669"/>
    <property type="project" value="TreeGrafter"/>
</dbReference>
<keyword evidence="9" id="KW-1185">Reference proteome</keyword>
<name>A0A3L7ITA8_9MICO</name>
<dbReference type="Gene3D" id="3.50.50.60">
    <property type="entry name" value="FAD/NAD(P)-binding domain"/>
    <property type="match status" value="2"/>
</dbReference>
<evidence type="ECO:0000256" key="1">
    <source>
        <dbReference type="ARBA" id="ARBA00007532"/>
    </source>
</evidence>
<comment type="similarity">
    <text evidence="1">Belongs to the class-I pyridine nucleotide-disulfide oxidoreductase family.</text>
</comment>
<feature type="domain" description="FAD/NAD(P)-binding" evidence="7">
    <location>
        <begin position="5"/>
        <end position="322"/>
    </location>
</feature>
<dbReference type="GO" id="GO:0003955">
    <property type="term" value="F:NAD(P)H dehydrogenase (quinone) activity"/>
    <property type="evidence" value="ECO:0007669"/>
    <property type="project" value="TreeGrafter"/>
</dbReference>
<comment type="caution">
    <text evidence="8">The sequence shown here is derived from an EMBL/GenBank/DDBJ whole genome shotgun (WGS) entry which is preliminary data.</text>
</comment>
<dbReference type="InterPro" id="IPR004099">
    <property type="entry name" value="Pyr_nucl-diS_OxRdtase_dimer"/>
</dbReference>
<dbReference type="PANTHER" id="PTHR43014:SF2">
    <property type="entry name" value="MERCURIC REDUCTASE"/>
    <property type="match status" value="1"/>
</dbReference>
<dbReference type="PRINTS" id="PR00368">
    <property type="entry name" value="FADPNR"/>
</dbReference>
<evidence type="ECO:0000259" key="6">
    <source>
        <dbReference type="Pfam" id="PF02852"/>
    </source>
</evidence>
<dbReference type="PIRSF" id="PIRSF000350">
    <property type="entry name" value="Mercury_reductase_MerA"/>
    <property type="match status" value="1"/>
</dbReference>
<dbReference type="Pfam" id="PF07992">
    <property type="entry name" value="Pyr_redox_2"/>
    <property type="match status" value="1"/>
</dbReference>
<feature type="domain" description="Pyridine nucleotide-disulphide oxidoreductase dimerisation" evidence="6">
    <location>
        <begin position="355"/>
        <end position="461"/>
    </location>
</feature>
<organism evidence="8 9">
    <name type="scientific">Mycetocola zhadangensis</name>
    <dbReference type="NCBI Taxonomy" id="1164595"/>
    <lineage>
        <taxon>Bacteria</taxon>
        <taxon>Bacillati</taxon>
        <taxon>Actinomycetota</taxon>
        <taxon>Actinomycetes</taxon>
        <taxon>Micrococcales</taxon>
        <taxon>Microbacteriaceae</taxon>
        <taxon>Mycetocola</taxon>
    </lineage>
</organism>
<accession>A0A3L7ITA8</accession>
<dbReference type="InterPro" id="IPR001100">
    <property type="entry name" value="Pyr_nuc-diS_OxRdtase"/>
</dbReference>
<keyword evidence="3 4" id="KW-0274">FAD</keyword>
<dbReference type="RefSeq" id="WP_121660357.1">
    <property type="nucleotide sequence ID" value="NZ_BMEK01000003.1"/>
</dbReference>
<dbReference type="SUPFAM" id="SSF51905">
    <property type="entry name" value="FAD/NAD(P)-binding domain"/>
    <property type="match status" value="1"/>
</dbReference>
<evidence type="ECO:0000256" key="2">
    <source>
        <dbReference type="ARBA" id="ARBA00022630"/>
    </source>
</evidence>
<reference evidence="8 9" key="1">
    <citation type="submission" date="2018-10" db="EMBL/GenBank/DDBJ databases">
        <authorList>
            <person name="Li J."/>
        </authorList>
    </citation>
    <scope>NUCLEOTIDE SEQUENCE [LARGE SCALE GENOMIC DNA]</scope>
    <source>
        <strain evidence="8 9">ZD1-4</strain>
    </source>
</reference>
<feature type="binding site" evidence="4">
    <location>
        <position position="267"/>
    </location>
    <ligand>
        <name>NAD(+)</name>
        <dbReference type="ChEBI" id="CHEBI:57540"/>
    </ligand>
</feature>
<dbReference type="Proteomes" id="UP000282460">
    <property type="component" value="Unassembled WGS sequence"/>
</dbReference>
<evidence type="ECO:0000256" key="5">
    <source>
        <dbReference type="PIRSR" id="PIRSR000350-4"/>
    </source>
</evidence>
<feature type="binding site" evidence="4">
    <location>
        <position position="51"/>
    </location>
    <ligand>
        <name>FAD</name>
        <dbReference type="ChEBI" id="CHEBI:57692"/>
    </ligand>
</feature>
<gene>
    <name evidence="8" type="ORF">D9V28_13925</name>
</gene>
<comment type="cofactor">
    <cofactor evidence="4">
        <name>FAD</name>
        <dbReference type="ChEBI" id="CHEBI:57692"/>
    </cofactor>
    <text evidence="4">Binds 1 FAD per subunit.</text>
</comment>
<keyword evidence="4" id="KW-0547">Nucleotide-binding</keyword>
<evidence type="ECO:0000313" key="9">
    <source>
        <dbReference type="Proteomes" id="UP000282460"/>
    </source>
</evidence>
<evidence type="ECO:0000259" key="7">
    <source>
        <dbReference type="Pfam" id="PF07992"/>
    </source>
</evidence>
<evidence type="ECO:0000256" key="3">
    <source>
        <dbReference type="ARBA" id="ARBA00022827"/>
    </source>
</evidence>
<evidence type="ECO:0000256" key="4">
    <source>
        <dbReference type="PIRSR" id="PIRSR000350-3"/>
    </source>
</evidence>
<feature type="binding site" evidence="4">
    <location>
        <begin position="181"/>
        <end position="188"/>
    </location>
    <ligand>
        <name>NAD(+)</name>
        <dbReference type="ChEBI" id="CHEBI:57540"/>
    </ligand>
</feature>
<dbReference type="InterPro" id="IPR016156">
    <property type="entry name" value="FAD/NAD-linked_Rdtase_dimer_sf"/>
</dbReference>
<dbReference type="InterPro" id="IPR023753">
    <property type="entry name" value="FAD/NAD-binding_dom"/>
</dbReference>
<dbReference type="AlphaFoldDB" id="A0A3L7ITA8"/>
<feature type="binding site" evidence="4">
    <location>
        <begin position="144"/>
        <end position="146"/>
    </location>
    <ligand>
        <name>FAD</name>
        <dbReference type="ChEBI" id="CHEBI:57692"/>
    </ligand>
</feature>
<proteinExistence type="inferred from homology"/>
<keyword evidence="2" id="KW-0285">Flavoprotein</keyword>
<dbReference type="Gene3D" id="3.30.390.30">
    <property type="match status" value="1"/>
</dbReference>
<dbReference type="SUPFAM" id="SSF55424">
    <property type="entry name" value="FAD/NAD-linked reductases, dimerisation (C-terminal) domain"/>
    <property type="match status" value="1"/>
</dbReference>
<evidence type="ECO:0000313" key="8">
    <source>
        <dbReference type="EMBL" id="RLQ81447.1"/>
    </source>
</evidence>
<dbReference type="Pfam" id="PF02852">
    <property type="entry name" value="Pyr_redox_dim"/>
    <property type="match status" value="1"/>
</dbReference>
<feature type="disulfide bond" description="Redox-active" evidence="5">
    <location>
        <begin position="42"/>
        <end position="47"/>
    </location>
</feature>
<keyword evidence="4" id="KW-0520">NAD</keyword>
<feature type="binding site" evidence="4">
    <location>
        <position position="114"/>
    </location>
    <ligand>
        <name>FAD</name>
        <dbReference type="ChEBI" id="CHEBI:57692"/>
    </ligand>
</feature>
<protein>
    <submittedName>
        <fullName evidence="8">NAD(P)/FAD-dependent oxidoreductase</fullName>
    </submittedName>
</protein>